<dbReference type="Proteomes" id="UP000054279">
    <property type="component" value="Unassembled WGS sequence"/>
</dbReference>
<feature type="compositionally biased region" description="Polar residues" evidence="1">
    <location>
        <begin position="113"/>
        <end position="123"/>
    </location>
</feature>
<evidence type="ECO:0000313" key="2">
    <source>
        <dbReference type="EMBL" id="KIJ42898.1"/>
    </source>
</evidence>
<evidence type="ECO:0000313" key="3">
    <source>
        <dbReference type="Proteomes" id="UP000054279"/>
    </source>
</evidence>
<proteinExistence type="predicted"/>
<dbReference type="AlphaFoldDB" id="A0A0C9UIP3"/>
<gene>
    <name evidence="2" type="ORF">M422DRAFT_254010</name>
</gene>
<sequence length="157" mass="16563">MSAPLRFPARFGFSCDLAYNRRRHHPPPLAQRSSDLGRPTQLLATPAHRARSLDFCAFGVGSQDTCPEAICNPPSPPDVPSCSSPARTAALTYLQLLTVASSASTGAPVHLANTDQSAPTASSLDLRFTQGESDETQRATTMPHAASSSPHPSPLSV</sequence>
<keyword evidence="3" id="KW-1185">Reference proteome</keyword>
<evidence type="ECO:0000256" key="1">
    <source>
        <dbReference type="SAM" id="MobiDB-lite"/>
    </source>
</evidence>
<name>A0A0C9UIP3_SPHS4</name>
<accession>A0A0C9UIP3</accession>
<feature type="region of interest" description="Disordered" evidence="1">
    <location>
        <begin position="105"/>
        <end position="157"/>
    </location>
</feature>
<protein>
    <submittedName>
        <fullName evidence="2">Uncharacterized protein</fullName>
    </submittedName>
</protein>
<dbReference type="EMBL" id="KN837127">
    <property type="protein sequence ID" value="KIJ42898.1"/>
    <property type="molecule type" value="Genomic_DNA"/>
</dbReference>
<reference evidence="2 3" key="1">
    <citation type="submission" date="2014-06" db="EMBL/GenBank/DDBJ databases">
        <title>Evolutionary Origins and Diversification of the Mycorrhizal Mutualists.</title>
        <authorList>
            <consortium name="DOE Joint Genome Institute"/>
            <consortium name="Mycorrhizal Genomics Consortium"/>
            <person name="Kohler A."/>
            <person name="Kuo A."/>
            <person name="Nagy L.G."/>
            <person name="Floudas D."/>
            <person name="Copeland A."/>
            <person name="Barry K.W."/>
            <person name="Cichocki N."/>
            <person name="Veneault-Fourrey C."/>
            <person name="LaButti K."/>
            <person name="Lindquist E.A."/>
            <person name="Lipzen A."/>
            <person name="Lundell T."/>
            <person name="Morin E."/>
            <person name="Murat C."/>
            <person name="Riley R."/>
            <person name="Ohm R."/>
            <person name="Sun H."/>
            <person name="Tunlid A."/>
            <person name="Henrissat B."/>
            <person name="Grigoriev I.V."/>
            <person name="Hibbett D.S."/>
            <person name="Martin F."/>
        </authorList>
    </citation>
    <scope>NUCLEOTIDE SEQUENCE [LARGE SCALE GENOMIC DNA]</scope>
    <source>
        <strain evidence="2 3">SS14</strain>
    </source>
</reference>
<dbReference type="HOGENOM" id="CLU_1679073_0_0_1"/>
<organism evidence="2 3">
    <name type="scientific">Sphaerobolus stellatus (strain SS14)</name>
    <dbReference type="NCBI Taxonomy" id="990650"/>
    <lineage>
        <taxon>Eukaryota</taxon>
        <taxon>Fungi</taxon>
        <taxon>Dikarya</taxon>
        <taxon>Basidiomycota</taxon>
        <taxon>Agaricomycotina</taxon>
        <taxon>Agaricomycetes</taxon>
        <taxon>Phallomycetidae</taxon>
        <taxon>Geastrales</taxon>
        <taxon>Sphaerobolaceae</taxon>
        <taxon>Sphaerobolus</taxon>
    </lineage>
</organism>